<comment type="similarity">
    <text evidence="3">Belongs to the cytochrome c oxidase subunit 5C family.</text>
</comment>
<gene>
    <name evidence="10" type="ORF">Ccrd_026877</name>
</gene>
<keyword evidence="8 9" id="KW-0472">Membrane</keyword>
<comment type="caution">
    <text evidence="10">The sequence shown here is derived from an EMBL/GenBank/DDBJ whole genome shotgun (WGS) entry which is preliminary data.</text>
</comment>
<dbReference type="PANTHER" id="PTHR34372:SF2">
    <property type="entry name" value="CYTOCHROME C OXIDASE SUBUNIT 5C-2-RELATED"/>
    <property type="match status" value="1"/>
</dbReference>
<sequence>MASNPLYIFSFCGENSSYRKSKSTIVKTHRGSKPPSRSCRPLFCRCLFHLHLHQQQVGITICCLSRIKINSLEFMEMRSFDLDNIVEPLGFCEQFDAFLLEDACNEEHGNRERFSNFGPTSQLDVGIKFSSETKQTRFASRSTTGSWVATPSSVITGAVMMSITVFDMYYLKLLALSPVILLFATKGKMAGAPPGTSMMIMKEIGIAAVLGFFCGGIWKYTYHSDLKRRTKSFYNMLDKDEITVVVSED</sequence>
<evidence type="ECO:0000256" key="4">
    <source>
        <dbReference type="ARBA" id="ARBA00022692"/>
    </source>
</evidence>
<accession>A0A124SAS5</accession>
<feature type="transmembrane region" description="Helical" evidence="9">
    <location>
        <begin position="204"/>
        <end position="222"/>
    </location>
</feature>
<evidence type="ECO:0000256" key="8">
    <source>
        <dbReference type="ARBA" id="ARBA00023136"/>
    </source>
</evidence>
<keyword evidence="4 9" id="KW-0812">Transmembrane</keyword>
<dbReference type="PANTHER" id="PTHR34372">
    <property type="entry name" value="CYTOCHROME C OXIDASE SUBUNIT 5C-2-RELATED"/>
    <property type="match status" value="1"/>
</dbReference>
<dbReference type="AlphaFoldDB" id="A0A124SAS5"/>
<evidence type="ECO:0000313" key="10">
    <source>
        <dbReference type="EMBL" id="KVH88417.1"/>
    </source>
</evidence>
<keyword evidence="7" id="KW-0496">Mitochondrion</keyword>
<dbReference type="STRING" id="59895.A0A124SAS5"/>
<evidence type="ECO:0000256" key="9">
    <source>
        <dbReference type="SAM" id="Phobius"/>
    </source>
</evidence>
<protein>
    <submittedName>
        <fullName evidence="10">Uncharacterized protein</fullName>
    </submittedName>
</protein>
<name>A0A124SAS5_CYNCS</name>
<evidence type="ECO:0000256" key="7">
    <source>
        <dbReference type="ARBA" id="ARBA00023128"/>
    </source>
</evidence>
<dbReference type="Gramene" id="KVH88417">
    <property type="protein sequence ID" value="KVH88417"/>
    <property type="gene ID" value="Ccrd_026877"/>
</dbReference>
<evidence type="ECO:0000256" key="6">
    <source>
        <dbReference type="ARBA" id="ARBA00022989"/>
    </source>
</evidence>
<keyword evidence="6 9" id="KW-1133">Transmembrane helix</keyword>
<evidence type="ECO:0000313" key="11">
    <source>
        <dbReference type="Proteomes" id="UP000243975"/>
    </source>
</evidence>
<keyword evidence="11" id="KW-1185">Reference proteome</keyword>
<comment type="subcellular location">
    <subcellularLocation>
        <location evidence="2">Mitochondrion inner membrane</location>
    </subcellularLocation>
</comment>
<reference evidence="10 11" key="1">
    <citation type="journal article" date="2016" name="Sci. Rep.">
        <title>The genome sequence of the outbreeding globe artichoke constructed de novo incorporating a phase-aware low-pass sequencing strategy of F1 progeny.</title>
        <authorList>
            <person name="Scaglione D."/>
            <person name="Reyes-Chin-Wo S."/>
            <person name="Acquadro A."/>
            <person name="Froenicke L."/>
            <person name="Portis E."/>
            <person name="Beitel C."/>
            <person name="Tirone M."/>
            <person name="Mauro R."/>
            <person name="Lo Monaco A."/>
            <person name="Mauromicale G."/>
            <person name="Faccioli P."/>
            <person name="Cattivelli L."/>
            <person name="Rieseberg L."/>
            <person name="Michelmore R."/>
            <person name="Lanteri S."/>
        </authorList>
    </citation>
    <scope>NUCLEOTIDE SEQUENCE [LARGE SCALE GENOMIC DNA]</scope>
    <source>
        <strain evidence="10">2C</strain>
    </source>
</reference>
<evidence type="ECO:0000256" key="1">
    <source>
        <dbReference type="ARBA" id="ARBA00002480"/>
    </source>
</evidence>
<dbReference type="InterPro" id="IPR008432">
    <property type="entry name" value="COX5C"/>
</dbReference>
<comment type="function">
    <text evidence="1">This protein is one of the nuclear-coded polypeptide chains of cytochrome c oxidase, the terminal oxidase in mitochondrial electron transport.</text>
</comment>
<dbReference type="EMBL" id="LEKV01005413">
    <property type="protein sequence ID" value="KVH88417.1"/>
    <property type="molecule type" value="Genomic_DNA"/>
</dbReference>
<evidence type="ECO:0000256" key="5">
    <source>
        <dbReference type="ARBA" id="ARBA00022792"/>
    </source>
</evidence>
<proteinExistence type="inferred from homology"/>
<organism evidence="10 11">
    <name type="scientific">Cynara cardunculus var. scolymus</name>
    <name type="common">Globe artichoke</name>
    <name type="synonym">Cynara scolymus</name>
    <dbReference type="NCBI Taxonomy" id="59895"/>
    <lineage>
        <taxon>Eukaryota</taxon>
        <taxon>Viridiplantae</taxon>
        <taxon>Streptophyta</taxon>
        <taxon>Embryophyta</taxon>
        <taxon>Tracheophyta</taxon>
        <taxon>Spermatophyta</taxon>
        <taxon>Magnoliopsida</taxon>
        <taxon>eudicotyledons</taxon>
        <taxon>Gunneridae</taxon>
        <taxon>Pentapetalae</taxon>
        <taxon>asterids</taxon>
        <taxon>campanulids</taxon>
        <taxon>Asterales</taxon>
        <taxon>Asteraceae</taxon>
        <taxon>Carduoideae</taxon>
        <taxon>Cardueae</taxon>
        <taxon>Carduinae</taxon>
        <taxon>Cynara</taxon>
    </lineage>
</organism>
<dbReference type="GO" id="GO:0005743">
    <property type="term" value="C:mitochondrial inner membrane"/>
    <property type="evidence" value="ECO:0007669"/>
    <property type="project" value="UniProtKB-SubCell"/>
</dbReference>
<dbReference type="Proteomes" id="UP000243975">
    <property type="component" value="Unassembled WGS sequence"/>
</dbReference>
<evidence type="ECO:0000256" key="2">
    <source>
        <dbReference type="ARBA" id="ARBA00004273"/>
    </source>
</evidence>
<keyword evidence="5" id="KW-0999">Mitochondrion inner membrane</keyword>
<evidence type="ECO:0000256" key="3">
    <source>
        <dbReference type="ARBA" id="ARBA00009591"/>
    </source>
</evidence>